<reference evidence="5" key="1">
    <citation type="submission" date="2021-02" db="EMBL/GenBank/DDBJ databases">
        <authorList>
            <person name="Dougan E. K."/>
            <person name="Rhodes N."/>
            <person name="Thang M."/>
            <person name="Chan C."/>
        </authorList>
    </citation>
    <scope>NUCLEOTIDE SEQUENCE</scope>
</reference>
<evidence type="ECO:0000256" key="2">
    <source>
        <dbReference type="SAM" id="MobiDB-lite"/>
    </source>
</evidence>
<dbReference type="SMART" id="SM00054">
    <property type="entry name" value="EFh"/>
    <property type="match status" value="4"/>
</dbReference>
<evidence type="ECO:0000256" key="3">
    <source>
        <dbReference type="SAM" id="Phobius"/>
    </source>
</evidence>
<dbReference type="GO" id="GO:0005509">
    <property type="term" value="F:calcium ion binding"/>
    <property type="evidence" value="ECO:0007669"/>
    <property type="project" value="InterPro"/>
</dbReference>
<dbReference type="SUPFAM" id="SSF47473">
    <property type="entry name" value="EF-hand"/>
    <property type="match status" value="1"/>
</dbReference>
<evidence type="ECO:0000313" key="5">
    <source>
        <dbReference type="EMBL" id="CAE8593266.1"/>
    </source>
</evidence>
<keyword evidence="3" id="KW-0812">Transmembrane</keyword>
<feature type="compositionally biased region" description="Pro residues" evidence="2">
    <location>
        <begin position="1"/>
        <end position="11"/>
    </location>
</feature>
<feature type="transmembrane region" description="Helical" evidence="3">
    <location>
        <begin position="1061"/>
        <end position="1084"/>
    </location>
</feature>
<dbReference type="PROSITE" id="PS00018">
    <property type="entry name" value="EF_HAND_1"/>
    <property type="match status" value="4"/>
</dbReference>
<dbReference type="InterPro" id="IPR018247">
    <property type="entry name" value="EF_Hand_1_Ca_BS"/>
</dbReference>
<feature type="domain" description="EF-hand" evidence="4">
    <location>
        <begin position="81"/>
        <end position="116"/>
    </location>
</feature>
<name>A0A813E0E8_POLGL</name>
<evidence type="ECO:0000256" key="1">
    <source>
        <dbReference type="ARBA" id="ARBA00022837"/>
    </source>
</evidence>
<dbReference type="Pfam" id="PF13202">
    <property type="entry name" value="EF-hand_5"/>
    <property type="match status" value="2"/>
</dbReference>
<sequence>LLPPRLLPPKSMPASQPQGGNKKPGSMSVPIDDFPERLRPLLRDVDTSGDGQLEVHDLEEVFRMYIEIQEAQKQGMVSVKCVPKEIQATLARFDSDGNGVISPLELARAADLYEASKNQVKRLMKLTVGLMVMLLLSLLCIGVLVFCVVELTKETKADSSGMVYVAGTKTPTASAVATQTKTLFSAPTAGLAELSAVTSLTLSAKDGSEHFGYTVTGFSKDTNLAEVTFFSSRGDRILVSASKITVSEACTPVAPATSCAGRKLLELSKSDLEASRRLMARRLEALQSNGRRLSSHQVRRLQRDMVTEPGFSVPMRVAAEHSQKEEEMCPDGTFKAPGLECAPSCEDNLPLYCPTEKQILWLSQTTNIDYTDDPEAMECACPVACPEGTEFCRPQHAGLVCDRYILPFMKSDSCSPVCSGWRDSATGRCMTPCGDPSGTSAFEDEKDTKCPKPCPDRKTGPAANAMEQGKPESAMWVSPSQEYPADQVIEKLCPKICSSGDQVWGPDFTCPIECLDDSGKKIKETGSNETLKAWPSKGQTAAEATKMYCPRVCPGTGALAWGESGVCPIFCPGADGNPILEESVWDSRYKRSKFFWPWSENANKTAAEILKLTCPIVCNVKDPSTQTDVVLYPPMSVCPVLCADGTLNWQGEGSCPEAPEVMIDCPGKPSYCEGMVVQMLQSELESCPTTCNALRQCTKGVDGLIWPGGTQKCPIPCYEAGGIILLTDSGGKVFFDWGSGPGCPMKCPAMVDGNGIEIAVGPPTRRLDKKLHSTHRQLAEARKLQMGYDYFSWGPTYICPIPCYNNGTVMYEGWGPFTILPSVSVKVGDTWQEQRLGTTDQESRDRFCPLKCPSADMMMWPEWKDDVLLGAFAPTAPKVENCPEICSDGRWAYPKWGDSCSQALDATSASTWTPPAAVAMPTPPQGDAVAVVDLEVAAAEAAAAEEHASQRAPGRKKKPGSMSVPIDDFPERLRPLLRDVDTSGDGQLEVHDLEEVFRMYIEIQEAQKQGMVSVKCVPKEIQATLARFDSDGNGVISPLELARAADLYEASKNQVKRLMKLTVGLMVMLLLSLLCIGVLVFCVVELTKETKADSSGMVYVAGTKTPTASAVATQTKTLFSAPTAGLAELSAVTSLTLSAKDGSEHFGYTITGFSKDTNLAEVTFFSSRGDRILVSASKITVSEACTPVAPATSCAGRKLLELSKSDLEASRRLMARRLEALQSNGRRLSSHQVRRLQRDMVTEPGFSVPMRVAAEHSQKEEEMCPDGTFKAPGLECAPSCEDNLPLYCPTEKHILWLSQTMNIDYTDDPEAMECACPVACPEGTEFCRPQHAGLVCDRYILPFMKSDSCSPVCSGWRDSATGRCMTPCGDPSGTSAFEDEKDTKCPKPCPDRKTGPAANAMEQGKPESAMWVSPSQEYPADQVI</sequence>
<gene>
    <name evidence="5" type="ORF">PGLA1383_LOCUS11864</name>
</gene>
<feature type="transmembrane region" description="Helical" evidence="3">
    <location>
        <begin position="126"/>
        <end position="146"/>
    </location>
</feature>
<protein>
    <recommendedName>
        <fullName evidence="4">EF-hand domain-containing protein</fullName>
    </recommendedName>
</protein>
<dbReference type="Gene3D" id="1.10.238.10">
    <property type="entry name" value="EF-hand"/>
    <property type="match status" value="2"/>
</dbReference>
<dbReference type="InterPro" id="IPR002048">
    <property type="entry name" value="EF_hand_dom"/>
</dbReference>
<feature type="non-terminal residue" evidence="5">
    <location>
        <position position="1"/>
    </location>
</feature>
<keyword evidence="1" id="KW-0106">Calcium</keyword>
<dbReference type="Proteomes" id="UP000654075">
    <property type="component" value="Unassembled WGS sequence"/>
</dbReference>
<feature type="region of interest" description="Disordered" evidence="2">
    <location>
        <begin position="1"/>
        <end position="30"/>
    </location>
</feature>
<proteinExistence type="predicted"/>
<evidence type="ECO:0000259" key="4">
    <source>
        <dbReference type="PROSITE" id="PS50222"/>
    </source>
</evidence>
<dbReference type="EMBL" id="CAJNNV010006222">
    <property type="protein sequence ID" value="CAE8593266.1"/>
    <property type="molecule type" value="Genomic_DNA"/>
</dbReference>
<keyword evidence="3" id="KW-1133">Transmembrane helix</keyword>
<feature type="non-terminal residue" evidence="5">
    <location>
        <position position="1424"/>
    </location>
</feature>
<feature type="region of interest" description="Disordered" evidence="2">
    <location>
        <begin position="942"/>
        <end position="965"/>
    </location>
</feature>
<feature type="region of interest" description="Disordered" evidence="2">
    <location>
        <begin position="1374"/>
        <end position="1424"/>
    </location>
</feature>
<dbReference type="OrthoDB" id="10674483at2759"/>
<keyword evidence="6" id="KW-1185">Reference proteome</keyword>
<comment type="caution">
    <text evidence="5">The sequence shown here is derived from an EMBL/GenBank/DDBJ whole genome shotgun (WGS) entry which is preliminary data.</text>
</comment>
<evidence type="ECO:0000313" key="6">
    <source>
        <dbReference type="Proteomes" id="UP000654075"/>
    </source>
</evidence>
<dbReference type="PROSITE" id="PS50222">
    <property type="entry name" value="EF_HAND_2"/>
    <property type="match status" value="2"/>
</dbReference>
<feature type="domain" description="EF-hand" evidence="4">
    <location>
        <begin position="1016"/>
        <end position="1051"/>
    </location>
</feature>
<feature type="compositionally biased region" description="Basic and acidic residues" evidence="2">
    <location>
        <begin position="1381"/>
        <end position="1394"/>
    </location>
</feature>
<keyword evidence="3" id="KW-0472">Membrane</keyword>
<accession>A0A813E0E8</accession>
<dbReference type="InterPro" id="IPR011992">
    <property type="entry name" value="EF-hand-dom_pair"/>
</dbReference>
<organism evidence="5 6">
    <name type="scientific">Polarella glacialis</name>
    <name type="common">Dinoflagellate</name>
    <dbReference type="NCBI Taxonomy" id="89957"/>
    <lineage>
        <taxon>Eukaryota</taxon>
        <taxon>Sar</taxon>
        <taxon>Alveolata</taxon>
        <taxon>Dinophyceae</taxon>
        <taxon>Suessiales</taxon>
        <taxon>Suessiaceae</taxon>
        <taxon>Polarella</taxon>
    </lineage>
</organism>